<dbReference type="UniPathway" id="UPA00557">
    <property type="reaction ID" value="UER00614"/>
</dbReference>
<keyword evidence="11" id="KW-0999">Mitochondrion inner membrane</keyword>
<evidence type="ECO:0000256" key="9">
    <source>
        <dbReference type="ARBA" id="ARBA00022679"/>
    </source>
</evidence>
<keyword evidence="15" id="KW-0472">Membrane</keyword>
<keyword evidence="16" id="KW-0594">Phospholipid biosynthesis</keyword>
<evidence type="ECO:0000256" key="13">
    <source>
        <dbReference type="ARBA" id="ARBA00023098"/>
    </source>
</evidence>
<evidence type="ECO:0000256" key="17">
    <source>
        <dbReference type="ARBA" id="ARBA00023264"/>
    </source>
</evidence>
<evidence type="ECO:0000256" key="14">
    <source>
        <dbReference type="ARBA" id="ARBA00023128"/>
    </source>
</evidence>
<dbReference type="Proteomes" id="UP000557509">
    <property type="component" value="Unassembled WGS sequence"/>
</dbReference>
<dbReference type="Pfam" id="PF09139">
    <property type="entry name" value="Tam41_Mmp37"/>
    <property type="match status" value="1"/>
</dbReference>
<evidence type="ECO:0000256" key="3">
    <source>
        <dbReference type="ARBA" id="ARBA00005119"/>
    </source>
</evidence>
<evidence type="ECO:0000256" key="5">
    <source>
        <dbReference type="ARBA" id="ARBA00005458"/>
    </source>
</evidence>
<keyword evidence="14" id="KW-0496">Mitochondrion</keyword>
<keyword evidence="9" id="KW-0808">Transferase</keyword>
<dbReference type="InterPro" id="IPR015222">
    <property type="entry name" value="Tam41"/>
</dbReference>
<evidence type="ECO:0000256" key="8">
    <source>
        <dbReference type="ARBA" id="ARBA00022516"/>
    </source>
</evidence>
<comment type="similarity">
    <text evidence="5">Belongs to the TAM41 family.</text>
</comment>
<organism evidence="19 20">
    <name type="scientific">Toxoplasma gondii</name>
    <dbReference type="NCBI Taxonomy" id="5811"/>
    <lineage>
        <taxon>Eukaryota</taxon>
        <taxon>Sar</taxon>
        <taxon>Alveolata</taxon>
        <taxon>Apicomplexa</taxon>
        <taxon>Conoidasida</taxon>
        <taxon>Coccidia</taxon>
        <taxon>Eucoccidiorida</taxon>
        <taxon>Eimeriorina</taxon>
        <taxon>Sarcocystidae</taxon>
        <taxon>Toxoplasma</taxon>
    </lineage>
</organism>
<evidence type="ECO:0000256" key="2">
    <source>
        <dbReference type="ARBA" id="ARBA00004443"/>
    </source>
</evidence>
<sequence>MSHLCESSAQPNFPWHAFPPQVEWAVAYGSSFFRQSMKCQQSEKDSGQLGLSLGTAPSVSKCTLPTDALPSSSSPASSSTTSSSLRDYLLLVPASAVKAFHEENLRINPHHYSWVFRLSGSKAIERYQRLGHGVEVFYNTLVRLPPDGQLAKYGVTAIEDLQAELTEWTSLFFSGRLQKPVHFFSPKGSYVTEAPFWKHLQENRLNALRVALLLQRKAVFPFVDVLYAICGLSYTGDIRMAFVENPRKISNMVAGQTIQLFSLYYPLLTHIPGLSLRTQTSHEQCAAVCRRWHPDESSTLVMKEIRKIMTLDIEGSLSDPSRFHAFRGSLFDTLPPLLRQRLHLGNDDKFDCVFRTESATPLKRNEVAMSSFHVLKNPPITRRDKGDPCGSLSLNHTRHAVHKPSVPHVSSFVTGEDEPGKHRLSASLAQAPSSDSIIRALAGIVRQSSTISALKNAVSAGLPRTIIYGVQKIAKRWKR</sequence>
<dbReference type="EC" id="2.7.7.41" evidence="6"/>
<gene>
    <name evidence="19" type="ORF">TGRH88_053650</name>
</gene>
<evidence type="ECO:0000256" key="18">
    <source>
        <dbReference type="ARBA" id="ARBA00029893"/>
    </source>
</evidence>
<accession>A0A7J6JWL9</accession>
<comment type="pathway">
    <text evidence="3">Phospholipid metabolism; CDP-diacylglycerol biosynthesis; CDP-diacylglycerol from sn-glycerol 3-phosphate: step 3/3.</text>
</comment>
<evidence type="ECO:0000256" key="10">
    <source>
        <dbReference type="ARBA" id="ARBA00022695"/>
    </source>
</evidence>
<evidence type="ECO:0000256" key="15">
    <source>
        <dbReference type="ARBA" id="ARBA00023136"/>
    </source>
</evidence>
<evidence type="ECO:0000313" key="19">
    <source>
        <dbReference type="EMBL" id="KAF4639593.1"/>
    </source>
</evidence>
<reference evidence="19 20" key="1">
    <citation type="submission" date="2020-03" db="EMBL/GenBank/DDBJ databases">
        <title>Genome sequence of Toxoplasma gondii RH-88 strain.</title>
        <authorList>
            <person name="Lorenzi H.A."/>
            <person name="Venepally P."/>
            <person name="Rozenberg A."/>
            <person name="Sibley D."/>
        </authorList>
    </citation>
    <scope>NUCLEOTIDE SEQUENCE [LARGE SCALE GENOMIC DNA]</scope>
    <source>
        <strain evidence="19 20">RH-88</strain>
    </source>
</reference>
<dbReference type="AlphaFoldDB" id="A0A7J6JWL9"/>
<comment type="subcellular location">
    <subcellularLocation>
        <location evidence="2">Mitochondrion inner membrane</location>
        <topology evidence="2">Peripheral membrane protein</topology>
        <orientation evidence="2">Matrix side</orientation>
    </subcellularLocation>
</comment>
<evidence type="ECO:0000256" key="12">
    <source>
        <dbReference type="ARBA" id="ARBA00022842"/>
    </source>
</evidence>
<evidence type="ECO:0000256" key="7">
    <source>
        <dbReference type="ARBA" id="ARBA00018337"/>
    </source>
</evidence>
<name>A0A7J6JWL9_TOXGO</name>
<dbReference type="PANTHER" id="PTHR13619">
    <property type="entry name" value="PHOSPHATIDATE CYTIDYLYLTRANSFERASE, MITOCHONDRIAL"/>
    <property type="match status" value="1"/>
</dbReference>
<keyword evidence="17" id="KW-1208">Phospholipid metabolism</keyword>
<comment type="pathway">
    <text evidence="4">Lipid metabolism.</text>
</comment>
<dbReference type="PANTHER" id="PTHR13619:SF0">
    <property type="entry name" value="PHOSPHATIDATE CYTIDYLYLTRANSFERASE, MITOCHONDRIAL"/>
    <property type="match status" value="1"/>
</dbReference>
<dbReference type="GO" id="GO:0016024">
    <property type="term" value="P:CDP-diacylglycerol biosynthetic process"/>
    <property type="evidence" value="ECO:0007669"/>
    <property type="project" value="UniProtKB-UniPathway"/>
</dbReference>
<dbReference type="GO" id="GO:0005743">
    <property type="term" value="C:mitochondrial inner membrane"/>
    <property type="evidence" value="ECO:0007669"/>
    <property type="project" value="UniProtKB-SubCell"/>
</dbReference>
<keyword evidence="8" id="KW-0444">Lipid biosynthesis</keyword>
<dbReference type="GO" id="GO:0004605">
    <property type="term" value="F:phosphatidate cytidylyltransferase activity"/>
    <property type="evidence" value="ECO:0007669"/>
    <property type="project" value="UniProtKB-EC"/>
</dbReference>
<comment type="cofactor">
    <cofactor evidence="1">
        <name>Mg(2+)</name>
        <dbReference type="ChEBI" id="CHEBI:18420"/>
    </cofactor>
</comment>
<evidence type="ECO:0000256" key="6">
    <source>
        <dbReference type="ARBA" id="ARBA00012487"/>
    </source>
</evidence>
<dbReference type="GO" id="GO:0032049">
    <property type="term" value="P:cardiolipin biosynthetic process"/>
    <property type="evidence" value="ECO:0007669"/>
    <property type="project" value="InterPro"/>
</dbReference>
<keyword evidence="10" id="KW-0548">Nucleotidyltransferase</keyword>
<evidence type="ECO:0000256" key="11">
    <source>
        <dbReference type="ARBA" id="ARBA00022792"/>
    </source>
</evidence>
<dbReference type="EMBL" id="JAAUHK010000196">
    <property type="protein sequence ID" value="KAF4639593.1"/>
    <property type="molecule type" value="Genomic_DNA"/>
</dbReference>
<evidence type="ECO:0000256" key="16">
    <source>
        <dbReference type="ARBA" id="ARBA00023209"/>
    </source>
</evidence>
<evidence type="ECO:0000313" key="20">
    <source>
        <dbReference type="Proteomes" id="UP000557509"/>
    </source>
</evidence>
<evidence type="ECO:0000256" key="1">
    <source>
        <dbReference type="ARBA" id="ARBA00001946"/>
    </source>
</evidence>
<comment type="caution">
    <text evidence="19">The sequence shown here is derived from an EMBL/GenBank/DDBJ whole genome shotgun (WGS) entry which is preliminary data.</text>
</comment>
<keyword evidence="13" id="KW-0443">Lipid metabolism</keyword>
<dbReference type="VEuPathDB" id="ToxoDB:TGME49_500308"/>
<keyword evidence="12" id="KW-0460">Magnesium</keyword>
<protein>
    <recommendedName>
        <fullName evidence="7">Phosphatidate cytidylyltransferase, mitochondrial</fullName>
        <ecNumber evidence="6">2.7.7.41</ecNumber>
    </recommendedName>
    <alternativeName>
        <fullName evidence="18">CDP-diacylglycerol synthase</fullName>
    </alternativeName>
</protein>
<proteinExistence type="inferred from homology"/>
<keyword evidence="20" id="KW-1185">Reference proteome</keyword>
<evidence type="ECO:0000256" key="4">
    <source>
        <dbReference type="ARBA" id="ARBA00005189"/>
    </source>
</evidence>